<evidence type="ECO:0000313" key="2">
    <source>
        <dbReference type="Proteomes" id="UP001163321"/>
    </source>
</evidence>
<protein>
    <submittedName>
        <fullName evidence="1">Uncharacterized protein</fullName>
    </submittedName>
</protein>
<gene>
    <name evidence="1" type="ORF">PsorP6_001641</name>
</gene>
<comment type="caution">
    <text evidence="1">The sequence shown here is derived from an EMBL/GenBank/DDBJ whole genome shotgun (WGS) entry which is preliminary data.</text>
</comment>
<accession>A0ACC0WUY5</accession>
<proteinExistence type="predicted"/>
<dbReference type="EMBL" id="CM047580">
    <property type="protein sequence ID" value="KAI9921663.1"/>
    <property type="molecule type" value="Genomic_DNA"/>
</dbReference>
<evidence type="ECO:0000313" key="1">
    <source>
        <dbReference type="EMBL" id="KAI9921663.1"/>
    </source>
</evidence>
<reference evidence="1 2" key="1">
    <citation type="journal article" date="2022" name="bioRxiv">
        <title>The genome of the oomycete Peronosclerospora sorghi, a cosmopolitan pathogen of maize and sorghum, is inflated with dispersed pseudogenes.</title>
        <authorList>
            <person name="Fletcher K."/>
            <person name="Martin F."/>
            <person name="Isakeit T."/>
            <person name="Cavanaugh K."/>
            <person name="Magill C."/>
            <person name="Michelmore R."/>
        </authorList>
    </citation>
    <scope>NUCLEOTIDE SEQUENCE [LARGE SCALE GENOMIC DNA]</scope>
    <source>
        <strain evidence="1">P6</strain>
    </source>
</reference>
<dbReference type="Proteomes" id="UP001163321">
    <property type="component" value="Chromosome 1"/>
</dbReference>
<keyword evidence="2" id="KW-1185">Reference proteome</keyword>
<organism evidence="1 2">
    <name type="scientific">Peronosclerospora sorghi</name>
    <dbReference type="NCBI Taxonomy" id="230839"/>
    <lineage>
        <taxon>Eukaryota</taxon>
        <taxon>Sar</taxon>
        <taxon>Stramenopiles</taxon>
        <taxon>Oomycota</taxon>
        <taxon>Peronosporomycetes</taxon>
        <taxon>Peronosporales</taxon>
        <taxon>Peronosporaceae</taxon>
        <taxon>Peronosclerospora</taxon>
    </lineage>
</organism>
<sequence length="78" mass="9050">MWYVFLLKFNLNEEVFRNLWFLTSNKLDWIKVSQTGFSTLSRQKKKPLPPSELHLSFSGAVHNEKVTTAPSEPTVRSP</sequence>
<name>A0ACC0WUY5_9STRA</name>